<name>A0A1X7HS11_9BACL</name>
<sequence length="168" mass="19372">MLDTDKKQIIYLISGPLGVGKSTITKELAEKVTGCVLIEGDVILHMFKGESQPCWDERLEITWKNIVDLTRNYIKHGLNVVIDFVVEDELDWFCKQISDLNVNFKYVVLRADKETIIERLNKRGDIDSLERSLFLLNEMENSSANKNFLYDTIHKQPAEIVRDIINGN</sequence>
<dbReference type="GO" id="GO:0016301">
    <property type="term" value="F:kinase activity"/>
    <property type="evidence" value="ECO:0007669"/>
    <property type="project" value="UniProtKB-KW"/>
</dbReference>
<dbReference type="AlphaFoldDB" id="A0A1X7HS11"/>
<keyword evidence="1" id="KW-0418">Kinase</keyword>
<keyword evidence="1" id="KW-0808">Transferase</keyword>
<organism evidence="1 2">
    <name type="scientific">Paenibacillus uliginis N3/975</name>
    <dbReference type="NCBI Taxonomy" id="1313296"/>
    <lineage>
        <taxon>Bacteria</taxon>
        <taxon>Bacillati</taxon>
        <taxon>Bacillota</taxon>
        <taxon>Bacilli</taxon>
        <taxon>Bacillales</taxon>
        <taxon>Paenibacillaceae</taxon>
        <taxon>Paenibacillus</taxon>
    </lineage>
</organism>
<dbReference type="STRING" id="1313296.SAMN05661091_5614"/>
<evidence type="ECO:0000313" key="2">
    <source>
        <dbReference type="Proteomes" id="UP000192940"/>
    </source>
</evidence>
<evidence type="ECO:0000313" key="1">
    <source>
        <dbReference type="EMBL" id="SMF91900.1"/>
    </source>
</evidence>
<proteinExistence type="predicted"/>
<gene>
    <name evidence="1" type="ORF">SAMN05661091_5614</name>
</gene>
<dbReference type="SUPFAM" id="SSF52540">
    <property type="entry name" value="P-loop containing nucleoside triphosphate hydrolases"/>
    <property type="match status" value="1"/>
</dbReference>
<protein>
    <submittedName>
        <fullName evidence="1">Gluconate kinase</fullName>
    </submittedName>
</protein>
<dbReference type="Gene3D" id="3.40.50.300">
    <property type="entry name" value="P-loop containing nucleotide triphosphate hydrolases"/>
    <property type="match status" value="1"/>
</dbReference>
<dbReference type="Proteomes" id="UP000192940">
    <property type="component" value="Chromosome I"/>
</dbReference>
<dbReference type="EMBL" id="LT840184">
    <property type="protein sequence ID" value="SMF91900.1"/>
    <property type="molecule type" value="Genomic_DNA"/>
</dbReference>
<reference evidence="1 2" key="1">
    <citation type="submission" date="2017-04" db="EMBL/GenBank/DDBJ databases">
        <authorList>
            <person name="Afonso C.L."/>
            <person name="Miller P.J."/>
            <person name="Scott M.A."/>
            <person name="Spackman E."/>
            <person name="Goraichik I."/>
            <person name="Dimitrov K.M."/>
            <person name="Suarez D.L."/>
            <person name="Swayne D.E."/>
        </authorList>
    </citation>
    <scope>NUCLEOTIDE SEQUENCE [LARGE SCALE GENOMIC DNA]</scope>
    <source>
        <strain evidence="1 2">N3/975</strain>
    </source>
</reference>
<keyword evidence="2" id="KW-1185">Reference proteome</keyword>
<dbReference type="InterPro" id="IPR027417">
    <property type="entry name" value="P-loop_NTPase"/>
</dbReference>
<accession>A0A1X7HS11</accession>
<dbReference type="Pfam" id="PF13671">
    <property type="entry name" value="AAA_33"/>
    <property type="match status" value="1"/>
</dbReference>